<sequence length="173" mass="19587">MDLLHIIYEMIELRSFSNLWYWIALAVLWSTASHWILGVPYDMVQRAQRNGGQAERDLEDVVRVYVNRLLYIAEVSGPWIVALSCFVMSGLAVLGFVFLLEIAQAVFLLVFPMAVVGLISLLTARRIWQEGATGVALRKRLAFCRLYVQLVGVISIVVTAFWGMYQNLNIGAF</sequence>
<dbReference type="KEGG" id="lmd:METH_09840"/>
<keyword evidence="3" id="KW-1185">Reference proteome</keyword>
<dbReference type="RefSeq" id="WP_024090218.1">
    <property type="nucleotide sequence ID" value="NC_023135.1"/>
</dbReference>
<protein>
    <submittedName>
        <fullName evidence="2">Component of SufBCD complex</fullName>
    </submittedName>
</protein>
<dbReference type="PATRIC" id="fig|999552.6.peg.1963"/>
<keyword evidence="1" id="KW-1133">Transmembrane helix</keyword>
<dbReference type="EMBL" id="CP006773">
    <property type="protein sequence ID" value="AHD00937.1"/>
    <property type="molecule type" value="Genomic_DNA"/>
</dbReference>
<feature type="transmembrane region" description="Helical" evidence="1">
    <location>
        <begin position="146"/>
        <end position="165"/>
    </location>
</feature>
<dbReference type="OrthoDB" id="7847071at2"/>
<accession>V9VVM5</accession>
<dbReference type="Proteomes" id="UP000018780">
    <property type="component" value="Chromosome"/>
</dbReference>
<evidence type="ECO:0000256" key="1">
    <source>
        <dbReference type="SAM" id="Phobius"/>
    </source>
</evidence>
<dbReference type="HOGENOM" id="CLU_109807_0_0_5"/>
<reference evidence="2 3" key="1">
    <citation type="submission" date="2013-09" db="EMBL/GenBank/DDBJ databases">
        <authorList>
            <consortium name="DOE Joint Genome Institute"/>
            <person name="Klenk H.-P."/>
            <person name="Huntemann M."/>
            <person name="Han J."/>
            <person name="Chen A."/>
            <person name="Kyrpides N."/>
            <person name="Mavromatis K."/>
            <person name="Markowitz V."/>
            <person name="Palaniappan K."/>
            <person name="Ivanova N."/>
            <person name="Schaumberg A."/>
            <person name="Pati A."/>
            <person name="Liolios K."/>
            <person name="Nordberg H.P."/>
            <person name="Cantor M.N."/>
            <person name="Hua S.X."/>
            <person name="Woyke T."/>
        </authorList>
    </citation>
    <scope>NUCLEOTIDE SEQUENCE [LARGE SCALE GENOMIC DNA]</scope>
    <source>
        <strain evidence="2 3">DSM 14336</strain>
    </source>
</reference>
<keyword evidence="1" id="KW-0472">Membrane</keyword>
<proteinExistence type="predicted"/>
<gene>
    <name evidence="2" type="ORF">METH_09840</name>
</gene>
<feature type="transmembrane region" description="Helical" evidence="1">
    <location>
        <begin position="78"/>
        <end position="99"/>
    </location>
</feature>
<feature type="transmembrane region" description="Helical" evidence="1">
    <location>
        <begin position="105"/>
        <end position="125"/>
    </location>
</feature>
<dbReference type="STRING" id="999552.METH_09840"/>
<evidence type="ECO:0000313" key="3">
    <source>
        <dbReference type="Proteomes" id="UP000018780"/>
    </source>
</evidence>
<dbReference type="AlphaFoldDB" id="V9VVM5"/>
<evidence type="ECO:0000313" key="2">
    <source>
        <dbReference type="EMBL" id="AHD00937.1"/>
    </source>
</evidence>
<feature type="transmembrane region" description="Helical" evidence="1">
    <location>
        <begin position="20"/>
        <end position="39"/>
    </location>
</feature>
<organism evidence="2 3">
    <name type="scientific">Leisingera methylohalidivorans DSM 14336</name>
    <dbReference type="NCBI Taxonomy" id="999552"/>
    <lineage>
        <taxon>Bacteria</taxon>
        <taxon>Pseudomonadati</taxon>
        <taxon>Pseudomonadota</taxon>
        <taxon>Alphaproteobacteria</taxon>
        <taxon>Rhodobacterales</taxon>
        <taxon>Roseobacteraceae</taxon>
        <taxon>Leisingera</taxon>
    </lineage>
</organism>
<name>V9VVM5_9RHOB</name>
<keyword evidence="1" id="KW-0812">Transmembrane</keyword>